<feature type="compositionally biased region" description="Acidic residues" evidence="7">
    <location>
        <begin position="611"/>
        <end position="620"/>
    </location>
</feature>
<name>A0ABT7BBT2_9CYAN</name>
<feature type="compositionally biased region" description="Acidic residues" evidence="7">
    <location>
        <begin position="22"/>
        <end position="68"/>
    </location>
</feature>
<gene>
    <name evidence="10" type="ORF">PMG25_19420</name>
</gene>
<dbReference type="SUPFAM" id="SSF53474">
    <property type="entry name" value="alpha/beta-Hydrolases"/>
    <property type="match status" value="1"/>
</dbReference>
<feature type="domain" description="DUF4114" evidence="9">
    <location>
        <begin position="433"/>
        <end position="517"/>
    </location>
</feature>
<feature type="coiled-coil region" evidence="6">
    <location>
        <begin position="850"/>
        <end position="895"/>
    </location>
</feature>
<protein>
    <submittedName>
        <fullName evidence="10">DUF4114 domain-containing protein</fullName>
    </submittedName>
</protein>
<evidence type="ECO:0000256" key="4">
    <source>
        <dbReference type="ARBA" id="ARBA00022825"/>
    </source>
</evidence>
<dbReference type="Gene3D" id="3.40.50.200">
    <property type="entry name" value="Peptidase S8/S53 domain"/>
    <property type="match status" value="1"/>
</dbReference>
<feature type="active site" description="Charge relay system" evidence="5">
    <location>
        <position position="950"/>
    </location>
</feature>
<feature type="coiled-coil region" evidence="6">
    <location>
        <begin position="755"/>
        <end position="809"/>
    </location>
</feature>
<evidence type="ECO:0000313" key="10">
    <source>
        <dbReference type="EMBL" id="MDJ1176257.1"/>
    </source>
</evidence>
<evidence type="ECO:0000256" key="7">
    <source>
        <dbReference type="SAM" id="MobiDB-lite"/>
    </source>
</evidence>
<dbReference type="Pfam" id="PF26363">
    <property type="entry name" value="Phospholipase-like"/>
    <property type="match status" value="1"/>
</dbReference>
<dbReference type="CDD" id="cd00306">
    <property type="entry name" value="Peptidases_S8_S53"/>
    <property type="match status" value="1"/>
</dbReference>
<organism evidence="10 11">
    <name type="scientific">Roseofilum capinflatum BLCC-M114</name>
    <dbReference type="NCBI Taxonomy" id="3022440"/>
    <lineage>
        <taxon>Bacteria</taxon>
        <taxon>Bacillati</taxon>
        <taxon>Cyanobacteriota</taxon>
        <taxon>Cyanophyceae</taxon>
        <taxon>Desertifilales</taxon>
        <taxon>Desertifilaceae</taxon>
        <taxon>Roseofilum</taxon>
        <taxon>Roseofilum capinflatum</taxon>
    </lineage>
</organism>
<feature type="coiled-coil region" evidence="6">
    <location>
        <begin position="694"/>
        <end position="721"/>
    </location>
</feature>
<feature type="coiled-coil region" evidence="6">
    <location>
        <begin position="1364"/>
        <end position="1484"/>
    </location>
</feature>
<feature type="compositionally biased region" description="Acidic residues" evidence="7">
    <location>
        <begin position="77"/>
        <end position="93"/>
    </location>
</feature>
<evidence type="ECO:0000259" key="9">
    <source>
        <dbReference type="Pfam" id="PF13448"/>
    </source>
</evidence>
<dbReference type="Proteomes" id="UP001235849">
    <property type="component" value="Unassembled WGS sequence"/>
</dbReference>
<dbReference type="InterPro" id="IPR000209">
    <property type="entry name" value="Peptidase_S8/S53_dom"/>
</dbReference>
<accession>A0ABT7BBT2</accession>
<feature type="region of interest" description="Disordered" evidence="7">
    <location>
        <begin position="110"/>
        <end position="136"/>
    </location>
</feature>
<dbReference type="InterPro" id="IPR029058">
    <property type="entry name" value="AB_hydrolase_fold"/>
</dbReference>
<feature type="region of interest" description="Disordered" evidence="7">
    <location>
        <begin position="585"/>
        <end position="632"/>
    </location>
</feature>
<feature type="region of interest" description="Disordered" evidence="7">
    <location>
        <begin position="74"/>
        <end position="93"/>
    </location>
</feature>
<keyword evidence="4 5" id="KW-0720">Serine protease</keyword>
<dbReference type="EMBL" id="JAQOSO010000101">
    <property type="protein sequence ID" value="MDJ1176257.1"/>
    <property type="molecule type" value="Genomic_DNA"/>
</dbReference>
<dbReference type="CDD" id="cd22249">
    <property type="entry name" value="UDM1_RNF168_RNF169-like"/>
    <property type="match status" value="1"/>
</dbReference>
<sequence>MEPILTPSGVTGLEGEVGSGELEVDSLDEFEIPEEQQLEESGESEEQETSSTSEDSEIIDEIDDEDIEPLEFFYAETEGEAEPEPALEPDVEPDSELELELEVTTLVTDLDSETEAREEIESEPEPEPFTYNSTNGVFTVGETGKVNLDYLIDGGKYAKGEIGIFSLEGMEDYEGDAEAWERAAVRRALSNSTLGNLGIADGEEGAKFTGILDGELKDWNRGEYQFVDSFSMKPGEQFALVISAKTPIEQAFEAGKPLFFSNDTTYENFADVTGDGHTFTVEDWRDGDYNDVVFQVNGARGEAVTLDEVIDPEAEDWRNSEVGQQVLDYIAPVEFDSGVFTVDNSGEVGIDFLYDGGKWKGELAVFSLEGLEEINPNSGAFIEEAASRALSNSELGHVIISDRTEGARFDGVLGDEGQDWNSGDYRGVKTFAMNPGDRFGMMLLPKHSVSKLADNPALGGLGAPLFSMSSLNPEDAYHLGQLADVTGDGNTFVMEDWRVDHHGSDTDYNDLIFQVRGATANAVNLDEVINPEYDWRESDLGKGLLAYAKPYVTPETPELGEIIPEEVYEAIAEVRAQEALELAELEAEEEVEEAISPTPETPETPVASESVEPEVVETQEEAAPTPEAPEASELTATLPTTLINDLIKDLGQEFEGVDNQGKANLDNLDTDLSDIEAATQAKIDRLDGEFAEVLGELEDFTDQTNDNLSELEDELHQSRKQTGDKVTGISQTLSTNHQALVKQVAKLEGDIASSVRSAESDMNRAIADLDRQTEDVRQQIERKELGDREDEIKQQYQRLQQQKDKIVSDYQSQVRSLKSLKNQISSTAQSQLNALQTNSNQSISGAQNYLRSIQQELNSIEASYQQLEASQTQVAEQAQDRMDQLETLRNQEFQQSQNELETLTDEWNAWLDDANMQTEVWQKIFSDPEPWYNTQEPLPKAGTPLVGVIDTGFAPEVNTFSNSEVLLGKDWIENDFNPLLNPGEGNPHGTDIVEVIAGIDPESQLWLGRAVGSNEWSKSLIEFVDQVRETQQPNAVVNLSFDLTETDANGVVSTRYELTPLERSALTYAQQNNVLIVTAAGNQGDSLSALGQATKEFDNILVVGAAEDWERSAYSSYNDVEYDYYGKGVDLLAQGTAKNGASGTSVSTAKVTGAASLVWSANPDLNYTQVRDILKNTATDLNTPGWDAQTGLGLLNIPAAVYIAKEAEAQVYKPSNYELVTDILKSHDVPKVHWPEFYQFSYYETLQSQLTGVTWTNDLAIPTERATSEWAWHESHNIQEVGEHWRREYGYQLGRPNGEKARGDGNRITADHNSQLSGDELKYVRYWMVDDRKTNVVGIHGTIRVIREINHTLKAKWENIQHNQQKLASQFENLTEEYEEQKHKQEEKITQDREEIEKKEQKIKDLLDSGSDAQSEEIRQLKKEIEQLKKDLQEYTVQSQQELAELQTQIQEKAVELKEINEEIEVINQEAKRQNEQRVQESRQAAASYKKSFWEKVTDSVAGFIEDIGEGIKSTLDAIDVETVLDLLKRIPLVGTAVSALEGLYHLANGDWIEVLKAAIDGALDLTPAGSIISSTMIDIFVEVAWALKDKDYKGAISATLSNFNVNKTVADTLVNVAWSMKDGDWKSIFKAGLDGAGFENGDKFIDIAWDVIDGDYKGALGTGLTFAGFGQQKANTLIDIAWNMADNRYGKALKTGLNYAGFSNSNSLVDLAFDLKDGDYESALKTAFNASGLGAGKTWVDVAFDLKDGNYKSALETGLKTAGFSQYQDFIDTAWDLKEGNYKNAFIQALNAAGLENATALGQALFDDYSYPSDPEIPLAAIPAHHKGYEYLARSTAYEDGSISATPERALDNSSPGGNKLTVGERVNGGYTVDYVIDDRSTGFYAVGLIPDDPTQPPVLSVRGTGGSPTDEKYGTLIDVIEDTNPDGIGYGQFSAHQAEIQAWLAAQTQPVDLVGHSLGGALAQTIAAHFPTEVGEVVTFNSPGIDSDTAELFVTQGGNPNSATHYITSGDLVSMAGEKYLPGRAVLASYPNLNVFKKHSLSVLGSNAIQSENQASEVKLTALSVDELNSPSFGYGDRDYTLFRSILSLVSPPVATALATRGTTETSRQAIGSVLHGAIDTVENWIDVAKSIQSEDYLNALKESLGLTSFSLATEWGNMMEAIDQRKYIETLTQALTTTELPDGDDWLNLIGQIDNNQYTEALTTGFKLADFGATETWIDIAQHIEGGEYLDALSKGFEATGFTDATPWISMVRDVGNGNYLNALRTGFNLTDFEAGQSWVDMAWNIQEGNYLRALRTGFDLAGFDEGKHAINAGLALKNGDYFKAFTSGISMIDGVDDLVDALTYLKDGKVKEAIPSMIDAAKLLKVFL</sequence>
<feature type="active site" description="Charge relay system" evidence="5">
    <location>
        <position position="988"/>
    </location>
</feature>
<dbReference type="PANTHER" id="PTHR43806">
    <property type="entry name" value="PEPTIDASE S8"/>
    <property type="match status" value="1"/>
</dbReference>
<dbReference type="Pfam" id="PF13448">
    <property type="entry name" value="DUF4114"/>
    <property type="match status" value="1"/>
</dbReference>
<evidence type="ECO:0000256" key="3">
    <source>
        <dbReference type="ARBA" id="ARBA00022801"/>
    </source>
</evidence>
<evidence type="ECO:0000256" key="2">
    <source>
        <dbReference type="ARBA" id="ARBA00022670"/>
    </source>
</evidence>
<feature type="region of interest" description="Disordered" evidence="7">
    <location>
        <begin position="1"/>
        <end position="68"/>
    </location>
</feature>
<feature type="active site" description="Charge relay system" evidence="5">
    <location>
        <position position="1145"/>
    </location>
</feature>
<dbReference type="RefSeq" id="WP_283768545.1">
    <property type="nucleotide sequence ID" value="NZ_JAQOSO010000101.1"/>
</dbReference>
<keyword evidence="3 5" id="KW-0378">Hydrolase</keyword>
<proteinExistence type="inferred from homology"/>
<dbReference type="Gene3D" id="3.40.50.1820">
    <property type="entry name" value="alpha/beta hydrolase"/>
    <property type="match status" value="1"/>
</dbReference>
<reference evidence="10 11" key="1">
    <citation type="submission" date="2023-01" db="EMBL/GenBank/DDBJ databases">
        <title>Novel diversity within Roseofilum (Cyanobacteria; Desertifilaceae) from marine benthic mats with descriptions of four novel species.</title>
        <authorList>
            <person name="Wang Y."/>
            <person name="Berthold D.E."/>
            <person name="Hu J."/>
            <person name="Lefler F.W."/>
            <person name="Laughinghouse H.D. IV."/>
        </authorList>
    </citation>
    <scope>NUCLEOTIDE SEQUENCE [LARGE SCALE GENOMIC DNA]</scope>
    <source>
        <strain evidence="10 11">BLCC-M114</strain>
    </source>
</reference>
<dbReference type="PROSITE" id="PS51892">
    <property type="entry name" value="SUBTILASE"/>
    <property type="match status" value="1"/>
</dbReference>
<dbReference type="SUPFAM" id="SSF52743">
    <property type="entry name" value="Subtilisin-like"/>
    <property type="match status" value="1"/>
</dbReference>
<evidence type="ECO:0000259" key="8">
    <source>
        <dbReference type="Pfam" id="PF00082"/>
    </source>
</evidence>
<dbReference type="InterPro" id="IPR036852">
    <property type="entry name" value="Peptidase_S8/S53_dom_sf"/>
</dbReference>
<keyword evidence="6" id="KW-0175">Coiled coil</keyword>
<comment type="similarity">
    <text evidence="1 5">Belongs to the peptidase S8 family.</text>
</comment>
<feature type="compositionally biased region" description="Low complexity" evidence="7">
    <location>
        <begin position="621"/>
        <end position="632"/>
    </location>
</feature>
<feature type="domain" description="Peptidase S8/S53" evidence="8">
    <location>
        <begin position="945"/>
        <end position="1193"/>
    </location>
</feature>
<keyword evidence="2 5" id="KW-0645">Protease</keyword>
<evidence type="ECO:0000313" key="11">
    <source>
        <dbReference type="Proteomes" id="UP001235849"/>
    </source>
</evidence>
<evidence type="ECO:0000256" key="6">
    <source>
        <dbReference type="SAM" id="Coils"/>
    </source>
</evidence>
<keyword evidence="11" id="KW-1185">Reference proteome</keyword>
<dbReference type="InterPro" id="IPR025193">
    <property type="entry name" value="DUF4114"/>
</dbReference>
<dbReference type="InterPro" id="IPR050131">
    <property type="entry name" value="Peptidase_S8_subtilisin-like"/>
</dbReference>
<evidence type="ECO:0000256" key="1">
    <source>
        <dbReference type="ARBA" id="ARBA00011073"/>
    </source>
</evidence>
<dbReference type="PANTHER" id="PTHR43806:SF11">
    <property type="entry name" value="CEREVISIN-RELATED"/>
    <property type="match status" value="1"/>
</dbReference>
<feature type="compositionally biased region" description="Low complexity" evidence="7">
    <location>
        <begin position="8"/>
        <end position="21"/>
    </location>
</feature>
<dbReference type="Pfam" id="PF00082">
    <property type="entry name" value="Peptidase_S8"/>
    <property type="match status" value="1"/>
</dbReference>
<comment type="caution">
    <text evidence="10">The sequence shown here is derived from an EMBL/GenBank/DDBJ whole genome shotgun (WGS) entry which is preliminary data.</text>
</comment>
<evidence type="ECO:0000256" key="5">
    <source>
        <dbReference type="PROSITE-ProRule" id="PRU01240"/>
    </source>
</evidence>